<feature type="compositionally biased region" description="Pro residues" evidence="2">
    <location>
        <begin position="190"/>
        <end position="207"/>
    </location>
</feature>
<dbReference type="InterPro" id="IPR000618">
    <property type="entry name" value="Insect_cuticle"/>
</dbReference>
<accession>A0A7R9DIP0</accession>
<dbReference type="GO" id="GO:0062129">
    <property type="term" value="C:chitin-based extracellular matrix"/>
    <property type="evidence" value="ECO:0007669"/>
    <property type="project" value="TreeGrafter"/>
</dbReference>
<dbReference type="EMBL" id="OC326045">
    <property type="protein sequence ID" value="CAD7415469.1"/>
    <property type="molecule type" value="Genomic_DNA"/>
</dbReference>
<dbReference type="PANTHER" id="PTHR10380">
    <property type="entry name" value="CUTICLE PROTEIN"/>
    <property type="match status" value="1"/>
</dbReference>
<protein>
    <submittedName>
        <fullName evidence="3">Uncharacterized protein</fullName>
    </submittedName>
</protein>
<dbReference type="AlphaFoldDB" id="A0A7R9DIP0"/>
<evidence type="ECO:0000256" key="1">
    <source>
        <dbReference type="PROSITE-ProRule" id="PRU00497"/>
    </source>
</evidence>
<organism evidence="3">
    <name type="scientific">Timema cristinae</name>
    <name type="common">Walking stick</name>
    <dbReference type="NCBI Taxonomy" id="61476"/>
    <lineage>
        <taxon>Eukaryota</taxon>
        <taxon>Metazoa</taxon>
        <taxon>Ecdysozoa</taxon>
        <taxon>Arthropoda</taxon>
        <taxon>Hexapoda</taxon>
        <taxon>Insecta</taxon>
        <taxon>Pterygota</taxon>
        <taxon>Neoptera</taxon>
        <taxon>Polyneoptera</taxon>
        <taxon>Phasmatodea</taxon>
        <taxon>Timematodea</taxon>
        <taxon>Timematoidea</taxon>
        <taxon>Timematidae</taxon>
        <taxon>Timema</taxon>
    </lineage>
</organism>
<dbReference type="PANTHER" id="PTHR10380:SF160">
    <property type="entry name" value="CUTICULAR PROTEIN 100A"/>
    <property type="match status" value="1"/>
</dbReference>
<feature type="compositionally biased region" description="Low complexity" evidence="2">
    <location>
        <begin position="208"/>
        <end position="256"/>
    </location>
</feature>
<feature type="region of interest" description="Disordered" evidence="2">
    <location>
        <begin position="131"/>
        <end position="281"/>
    </location>
</feature>
<evidence type="ECO:0000313" key="3">
    <source>
        <dbReference type="EMBL" id="CAD7415469.1"/>
    </source>
</evidence>
<dbReference type="InterPro" id="IPR050468">
    <property type="entry name" value="Cuticle_Struct_Prot"/>
</dbReference>
<name>A0A7R9DIP0_TIMCR</name>
<dbReference type="PROSITE" id="PS51155">
    <property type="entry name" value="CHIT_BIND_RR_2"/>
    <property type="match status" value="1"/>
</dbReference>
<dbReference type="Pfam" id="PF00379">
    <property type="entry name" value="Chitin_bind_4"/>
    <property type="match status" value="1"/>
</dbReference>
<dbReference type="GO" id="GO:0008010">
    <property type="term" value="F:structural constituent of chitin-based larval cuticle"/>
    <property type="evidence" value="ECO:0007669"/>
    <property type="project" value="TreeGrafter"/>
</dbReference>
<evidence type="ECO:0000256" key="2">
    <source>
        <dbReference type="SAM" id="MobiDB-lite"/>
    </source>
</evidence>
<sequence length="281" mass="31383">MQILKVNLTSKDIGRDSRQAILSHTKSRYVKVPLLPPPSSRWSSITTSSASILCPPLSRVGTPSRSPQERQICPSPLYNAADRVWLVQSQSALALPVVLFALAAASSAQYNANSPQNAAILSEQRYQTGDGTFGSSYSQEDGVEFKEESDVEGNRRGSYSYVDPSGQRRTVTYTAGKDGFRASGDHLPVAPAPVAPQPQYQPQPQYNPPQQQYNSPQQQYNPPQQQYNPPQQQYNPPQQQYNQYQQPQYNPTTQPPHRFYPPGKLNLNRTPDGYSYTFNKS</sequence>
<proteinExistence type="predicted"/>
<keyword evidence="1" id="KW-0193">Cuticle</keyword>
<gene>
    <name evidence="3" type="ORF">TCEB3V08_LOCUS12447</name>
</gene>
<reference evidence="3" key="1">
    <citation type="submission" date="2020-11" db="EMBL/GenBank/DDBJ databases">
        <authorList>
            <person name="Tran Van P."/>
        </authorList>
    </citation>
    <scope>NUCLEOTIDE SEQUENCE</scope>
</reference>
<feature type="compositionally biased region" description="Basic and acidic residues" evidence="2">
    <location>
        <begin position="143"/>
        <end position="155"/>
    </location>
</feature>